<dbReference type="InterPro" id="IPR020084">
    <property type="entry name" value="NUDIX_hydrolase_CS"/>
</dbReference>
<dbReference type="Pfam" id="PF00293">
    <property type="entry name" value="NUDIX"/>
    <property type="match status" value="1"/>
</dbReference>
<comment type="similarity">
    <text evidence="3">Belongs to the Nudix hydrolase family.</text>
</comment>
<dbReference type="PROSITE" id="PS00893">
    <property type="entry name" value="NUDIX_BOX"/>
    <property type="match status" value="1"/>
</dbReference>
<dbReference type="GO" id="GO:0016787">
    <property type="term" value="F:hydrolase activity"/>
    <property type="evidence" value="ECO:0007669"/>
    <property type="project" value="UniProtKB-KW"/>
</dbReference>
<organism evidence="5 6">
    <name type="scientific">Paenibacillus piri</name>
    <dbReference type="NCBI Taxonomy" id="2547395"/>
    <lineage>
        <taxon>Bacteria</taxon>
        <taxon>Bacillati</taxon>
        <taxon>Bacillota</taxon>
        <taxon>Bacilli</taxon>
        <taxon>Bacillales</taxon>
        <taxon>Paenibacillaceae</taxon>
        <taxon>Paenibacillus</taxon>
    </lineage>
</organism>
<accession>A0A4R5K731</accession>
<evidence type="ECO:0000313" key="5">
    <source>
        <dbReference type="EMBL" id="TDF89720.1"/>
    </source>
</evidence>
<evidence type="ECO:0000256" key="3">
    <source>
        <dbReference type="RuleBase" id="RU003476"/>
    </source>
</evidence>
<dbReference type="Proteomes" id="UP000295636">
    <property type="component" value="Unassembled WGS sequence"/>
</dbReference>
<reference evidence="5 6" key="1">
    <citation type="submission" date="2019-03" db="EMBL/GenBank/DDBJ databases">
        <title>This is whole genome sequence of Paenibacillus sp MS74 strain.</title>
        <authorList>
            <person name="Trinh H.N."/>
        </authorList>
    </citation>
    <scope>NUCLEOTIDE SEQUENCE [LARGE SCALE GENOMIC DNA]</scope>
    <source>
        <strain evidence="5 6">MS74</strain>
    </source>
</reference>
<feature type="domain" description="Nudix hydrolase" evidence="4">
    <location>
        <begin position="1"/>
        <end position="118"/>
    </location>
</feature>
<evidence type="ECO:0000256" key="1">
    <source>
        <dbReference type="ARBA" id="ARBA00001946"/>
    </source>
</evidence>
<keyword evidence="6" id="KW-1185">Reference proteome</keyword>
<keyword evidence="2 3" id="KW-0378">Hydrolase</keyword>
<protein>
    <submittedName>
        <fullName evidence="5">NUDIX domain-containing protein</fullName>
    </submittedName>
</protein>
<proteinExistence type="inferred from homology"/>
<dbReference type="PROSITE" id="PS51462">
    <property type="entry name" value="NUDIX"/>
    <property type="match status" value="1"/>
</dbReference>
<dbReference type="OrthoDB" id="9787476at2"/>
<name>A0A4R5K731_9BACL</name>
<dbReference type="InterPro" id="IPR000086">
    <property type="entry name" value="NUDIX_hydrolase_dom"/>
</dbReference>
<dbReference type="Gene3D" id="3.90.79.10">
    <property type="entry name" value="Nucleoside Triphosphate Pyrophosphohydrolase"/>
    <property type="match status" value="1"/>
</dbReference>
<evidence type="ECO:0000259" key="4">
    <source>
        <dbReference type="PROSITE" id="PS51462"/>
    </source>
</evidence>
<comment type="caution">
    <text evidence="5">The sequence shown here is derived from an EMBL/GenBank/DDBJ whole genome shotgun (WGS) entry which is preliminary data.</text>
</comment>
<dbReference type="PRINTS" id="PR00502">
    <property type="entry name" value="NUDIXFAMILY"/>
</dbReference>
<dbReference type="InterPro" id="IPR020476">
    <property type="entry name" value="Nudix_hydrolase"/>
</dbReference>
<dbReference type="PANTHER" id="PTHR43046:SF2">
    <property type="entry name" value="8-OXO-DGTP DIPHOSPHATASE-RELATED"/>
    <property type="match status" value="1"/>
</dbReference>
<dbReference type="EMBL" id="SMRT01000036">
    <property type="protein sequence ID" value="TDF89720.1"/>
    <property type="molecule type" value="Genomic_DNA"/>
</dbReference>
<gene>
    <name evidence="5" type="ORF">E1757_34510</name>
</gene>
<dbReference type="PANTHER" id="PTHR43046">
    <property type="entry name" value="GDP-MANNOSE MANNOSYL HYDROLASE"/>
    <property type="match status" value="1"/>
</dbReference>
<dbReference type="AlphaFoldDB" id="A0A4R5K731"/>
<evidence type="ECO:0000256" key="2">
    <source>
        <dbReference type="ARBA" id="ARBA00022801"/>
    </source>
</evidence>
<dbReference type="CDD" id="cd04677">
    <property type="entry name" value="NUDIX_Hydrolase"/>
    <property type="match status" value="1"/>
</dbReference>
<evidence type="ECO:0000313" key="6">
    <source>
        <dbReference type="Proteomes" id="UP000295636"/>
    </source>
</evidence>
<comment type="cofactor">
    <cofactor evidence="1">
        <name>Mg(2+)</name>
        <dbReference type="ChEBI" id="CHEBI:18420"/>
    </cofactor>
</comment>
<dbReference type="InterPro" id="IPR015797">
    <property type="entry name" value="NUDIX_hydrolase-like_dom_sf"/>
</dbReference>
<sequence length="122" mass="13899">MGSMVRKKTDNGLWGLPGGLMELGETLEEVAKRELFEETGLNAKSLELFHIFSGKDLYYQYPNGDEVYNVVSAYLCSDYVGVPKEDGDEVQELRFFSYQEIPIELSPPDIPVINKFLERVLK</sequence>
<dbReference type="SUPFAM" id="SSF55811">
    <property type="entry name" value="Nudix"/>
    <property type="match status" value="1"/>
</dbReference>